<protein>
    <recommendedName>
        <fullName evidence="4">Reverse transcriptase domain-containing protein</fullName>
    </recommendedName>
</protein>
<name>A0AAV5LWA4_9ROSI</name>
<sequence length="507" mass="58222">MSFDDTWCRWIMECLSSSMISVLINGSPSRQFPVSKGLWQGDPLSLLLFLIVVEGLNGLISKAVEEGLYEGLKVSERNLTLTHLQFAYDNLIFGKATDNNVWAAKCILRAFELVSKRKINYNKSQIMGVHTNDEWFMKMAWLLNCKVGSLPFKYLRIPVGGNPRKLSFWHDLVESFKRKLSSWKSHHLSFGERITLLNSVLSSMSVFLMSFYSLPKGKDYSIKQMISWLNGAWEWSLSWRRNLLAKEALQVDNLLSVLHQVPLHWGKKDEWRWLYSANERYEVRLSYHMLLNSDPTVTQEIYDQVWLKGSLGESRSGSLGEPGLGSSRRTHQEPNLGSPRRTQVWVLGEPRSSSPGEPRSRFSKNPVTATILDLKLQIKTFLGHPVHTQDLFLRQKLPEPWLLELEDGTIVRNVVCGDDKTLFLKVKFSVWVRTGFASADWFELIVYTDDTMLTMKTMLQQQYGIPVEDMSLAIVDPTTDEFVVLDDRAEIRSINIPLRAGIDFHLV</sequence>
<dbReference type="AlphaFoldDB" id="A0AAV5LWA4"/>
<feature type="compositionally biased region" description="Low complexity" evidence="1">
    <location>
        <begin position="348"/>
        <end position="357"/>
    </location>
</feature>
<proteinExistence type="predicted"/>
<evidence type="ECO:0000256" key="1">
    <source>
        <dbReference type="SAM" id="MobiDB-lite"/>
    </source>
</evidence>
<evidence type="ECO:0000313" key="3">
    <source>
        <dbReference type="Proteomes" id="UP001054252"/>
    </source>
</evidence>
<evidence type="ECO:0008006" key="4">
    <source>
        <dbReference type="Google" id="ProtNLM"/>
    </source>
</evidence>
<dbReference type="PANTHER" id="PTHR33116:SF78">
    <property type="entry name" value="OS12G0587133 PROTEIN"/>
    <property type="match status" value="1"/>
</dbReference>
<evidence type="ECO:0000313" key="2">
    <source>
        <dbReference type="EMBL" id="GKV41725.1"/>
    </source>
</evidence>
<organism evidence="2 3">
    <name type="scientific">Rubroshorea leprosula</name>
    <dbReference type="NCBI Taxonomy" id="152421"/>
    <lineage>
        <taxon>Eukaryota</taxon>
        <taxon>Viridiplantae</taxon>
        <taxon>Streptophyta</taxon>
        <taxon>Embryophyta</taxon>
        <taxon>Tracheophyta</taxon>
        <taxon>Spermatophyta</taxon>
        <taxon>Magnoliopsida</taxon>
        <taxon>eudicotyledons</taxon>
        <taxon>Gunneridae</taxon>
        <taxon>Pentapetalae</taxon>
        <taxon>rosids</taxon>
        <taxon>malvids</taxon>
        <taxon>Malvales</taxon>
        <taxon>Dipterocarpaceae</taxon>
        <taxon>Rubroshorea</taxon>
    </lineage>
</organism>
<reference evidence="2 3" key="1">
    <citation type="journal article" date="2021" name="Commun. Biol.">
        <title>The genome of Shorea leprosula (Dipterocarpaceae) highlights the ecological relevance of drought in aseasonal tropical rainforests.</title>
        <authorList>
            <person name="Ng K.K.S."/>
            <person name="Kobayashi M.J."/>
            <person name="Fawcett J.A."/>
            <person name="Hatakeyama M."/>
            <person name="Paape T."/>
            <person name="Ng C.H."/>
            <person name="Ang C.C."/>
            <person name="Tnah L.H."/>
            <person name="Lee C.T."/>
            <person name="Nishiyama T."/>
            <person name="Sese J."/>
            <person name="O'Brien M.J."/>
            <person name="Copetti D."/>
            <person name="Mohd Noor M.I."/>
            <person name="Ong R.C."/>
            <person name="Putra M."/>
            <person name="Sireger I.Z."/>
            <person name="Indrioko S."/>
            <person name="Kosugi Y."/>
            <person name="Izuno A."/>
            <person name="Isagi Y."/>
            <person name="Lee S.L."/>
            <person name="Shimizu K.K."/>
        </authorList>
    </citation>
    <scope>NUCLEOTIDE SEQUENCE [LARGE SCALE GENOMIC DNA]</scope>
    <source>
        <strain evidence="2">214</strain>
    </source>
</reference>
<feature type="region of interest" description="Disordered" evidence="1">
    <location>
        <begin position="313"/>
        <end position="363"/>
    </location>
</feature>
<comment type="caution">
    <text evidence="2">The sequence shown here is derived from an EMBL/GenBank/DDBJ whole genome shotgun (WGS) entry which is preliminary data.</text>
</comment>
<dbReference type="PANTHER" id="PTHR33116">
    <property type="entry name" value="REVERSE TRANSCRIPTASE ZINC-BINDING DOMAIN-CONTAINING PROTEIN-RELATED-RELATED"/>
    <property type="match status" value="1"/>
</dbReference>
<feature type="compositionally biased region" description="Low complexity" evidence="1">
    <location>
        <begin position="313"/>
        <end position="327"/>
    </location>
</feature>
<gene>
    <name evidence="2" type="ORF">SLEP1_g49223</name>
</gene>
<dbReference type="EMBL" id="BPVZ01000152">
    <property type="protein sequence ID" value="GKV41725.1"/>
    <property type="molecule type" value="Genomic_DNA"/>
</dbReference>
<dbReference type="Proteomes" id="UP001054252">
    <property type="component" value="Unassembled WGS sequence"/>
</dbReference>
<accession>A0AAV5LWA4</accession>
<keyword evidence="3" id="KW-1185">Reference proteome</keyword>